<dbReference type="Pfam" id="PF02154">
    <property type="entry name" value="FliM"/>
    <property type="match status" value="1"/>
</dbReference>
<dbReference type="RefSeq" id="WP_176441778.1">
    <property type="nucleotide sequence ID" value="NZ_FZOU01000005.1"/>
</dbReference>
<dbReference type="GO" id="GO:0071973">
    <property type="term" value="P:bacterial-type flagellum-dependent cell motility"/>
    <property type="evidence" value="ECO:0007669"/>
    <property type="project" value="InterPro"/>
</dbReference>
<dbReference type="GO" id="GO:0009425">
    <property type="term" value="C:bacterial-type flagellum basal body"/>
    <property type="evidence" value="ECO:0007669"/>
    <property type="project" value="InterPro"/>
</dbReference>
<keyword evidence="2" id="KW-0969">Cilium</keyword>
<protein>
    <submittedName>
        <fullName evidence="2">Flagellar motor switch protein FliM</fullName>
    </submittedName>
</protein>
<keyword evidence="2" id="KW-0966">Cell projection</keyword>
<dbReference type="Gene3D" id="3.40.1550.10">
    <property type="entry name" value="CheC-like"/>
    <property type="match status" value="1"/>
</dbReference>
<dbReference type="InterPro" id="IPR028976">
    <property type="entry name" value="CheC-like_sf"/>
</dbReference>
<evidence type="ECO:0000256" key="1">
    <source>
        <dbReference type="ARBA" id="ARBA00022500"/>
    </source>
</evidence>
<keyword evidence="1" id="KW-0145">Chemotaxis</keyword>
<proteinExistence type="predicted"/>
<organism evidence="2 3">
    <name type="scientific">Granulicella rosea</name>
    <dbReference type="NCBI Taxonomy" id="474952"/>
    <lineage>
        <taxon>Bacteria</taxon>
        <taxon>Pseudomonadati</taxon>
        <taxon>Acidobacteriota</taxon>
        <taxon>Terriglobia</taxon>
        <taxon>Terriglobales</taxon>
        <taxon>Acidobacteriaceae</taxon>
        <taxon>Granulicella</taxon>
    </lineage>
</organism>
<evidence type="ECO:0000313" key="2">
    <source>
        <dbReference type="EMBL" id="SNT19358.1"/>
    </source>
</evidence>
<sequence>MSQPQLDQNTIDAMFSRGAKSGEILPVDFANRSSITPEQMQVLLSLNAQFSQSLSVNLSSWLGANIKLAMMSAERCMYPSMLDMLDLPQSYFAQLRFRSPDARALVSLDLALVEPVVHLGLGGAIDSAPTQPSNREPTQIDVAIMEILLESIANEMNRMWGPFGLQAGYEARVLPSSVQRVFPATEYVLCFTYEIQIGNTQGVMQVALATAIASMLLRGVGGRTTDRVQPPATRHMLQNRLEQIGFRTTLRLPHFKVRASEIVNLAPGAILRSSLPRNTPAIFTLPGGPTWDAAPAVSDGRIAAKLLKLQTPRNLQG</sequence>
<accession>A0A239KNV7</accession>
<gene>
    <name evidence="2" type="ORF">SAMN05421770_10572</name>
</gene>
<name>A0A239KNV7_9BACT</name>
<dbReference type="Proteomes" id="UP000198356">
    <property type="component" value="Unassembled WGS sequence"/>
</dbReference>
<keyword evidence="2" id="KW-0282">Flagellum</keyword>
<dbReference type="GO" id="GO:0006935">
    <property type="term" value="P:chemotaxis"/>
    <property type="evidence" value="ECO:0007669"/>
    <property type="project" value="UniProtKB-KW"/>
</dbReference>
<dbReference type="EMBL" id="FZOU01000005">
    <property type="protein sequence ID" value="SNT19358.1"/>
    <property type="molecule type" value="Genomic_DNA"/>
</dbReference>
<dbReference type="AlphaFoldDB" id="A0A239KNV7"/>
<dbReference type="GO" id="GO:0003774">
    <property type="term" value="F:cytoskeletal motor activity"/>
    <property type="evidence" value="ECO:0007669"/>
    <property type="project" value="InterPro"/>
</dbReference>
<dbReference type="InterPro" id="IPR001689">
    <property type="entry name" value="Flag_FliM"/>
</dbReference>
<evidence type="ECO:0000313" key="3">
    <source>
        <dbReference type="Proteomes" id="UP000198356"/>
    </source>
</evidence>
<reference evidence="2 3" key="1">
    <citation type="submission" date="2017-06" db="EMBL/GenBank/DDBJ databases">
        <authorList>
            <person name="Kim H.J."/>
            <person name="Triplett B.A."/>
        </authorList>
    </citation>
    <scope>NUCLEOTIDE SEQUENCE [LARGE SCALE GENOMIC DNA]</scope>
    <source>
        <strain evidence="2 3">DSM 18704</strain>
    </source>
</reference>
<keyword evidence="3" id="KW-1185">Reference proteome</keyword>